<name>A0AAV4QUM1_9ARAC</name>
<reference evidence="1 2" key="1">
    <citation type="submission" date="2021-06" db="EMBL/GenBank/DDBJ databases">
        <title>Caerostris darwini draft genome.</title>
        <authorList>
            <person name="Kono N."/>
            <person name="Arakawa K."/>
        </authorList>
    </citation>
    <scope>NUCLEOTIDE SEQUENCE [LARGE SCALE GENOMIC DNA]</scope>
</reference>
<keyword evidence="2" id="KW-1185">Reference proteome</keyword>
<gene>
    <name evidence="1" type="ORF">CDAR_583661</name>
</gene>
<protein>
    <submittedName>
        <fullName evidence="1">Uncharacterized protein</fullName>
    </submittedName>
</protein>
<dbReference type="EMBL" id="BPLQ01004964">
    <property type="protein sequence ID" value="GIY11822.1"/>
    <property type="molecule type" value="Genomic_DNA"/>
</dbReference>
<organism evidence="1 2">
    <name type="scientific">Caerostris darwini</name>
    <dbReference type="NCBI Taxonomy" id="1538125"/>
    <lineage>
        <taxon>Eukaryota</taxon>
        <taxon>Metazoa</taxon>
        <taxon>Ecdysozoa</taxon>
        <taxon>Arthropoda</taxon>
        <taxon>Chelicerata</taxon>
        <taxon>Arachnida</taxon>
        <taxon>Araneae</taxon>
        <taxon>Araneomorphae</taxon>
        <taxon>Entelegynae</taxon>
        <taxon>Araneoidea</taxon>
        <taxon>Araneidae</taxon>
        <taxon>Caerostris</taxon>
    </lineage>
</organism>
<accession>A0AAV4QUM1</accession>
<evidence type="ECO:0000313" key="1">
    <source>
        <dbReference type="EMBL" id="GIY11822.1"/>
    </source>
</evidence>
<dbReference type="Proteomes" id="UP001054837">
    <property type="component" value="Unassembled WGS sequence"/>
</dbReference>
<comment type="caution">
    <text evidence="1">The sequence shown here is derived from an EMBL/GenBank/DDBJ whole genome shotgun (WGS) entry which is preliminary data.</text>
</comment>
<sequence>MATCFFPPIAAFMSHARLSQLNKLHMNMQLNMSLNKLQLNRIFCFSESSCVPSSLWNGSTRGKQRNRLHGNRFPRWRHVVPVCFSQRCPRIIRQLNRISVFVNRPVLPKNIYLCSALFPRPSWHTLCFLLRLFTCSPNVYRKGTLGEIR</sequence>
<proteinExistence type="predicted"/>
<evidence type="ECO:0000313" key="2">
    <source>
        <dbReference type="Proteomes" id="UP001054837"/>
    </source>
</evidence>
<dbReference type="AlphaFoldDB" id="A0AAV4QUM1"/>